<dbReference type="InterPro" id="IPR018060">
    <property type="entry name" value="HTH_AraC"/>
</dbReference>
<protein>
    <submittedName>
        <fullName evidence="5">AraC family transcriptional regulator</fullName>
    </submittedName>
</protein>
<dbReference type="PRINTS" id="PR00032">
    <property type="entry name" value="HTHARAC"/>
</dbReference>
<accession>A0ABX1YWZ4</accession>
<proteinExistence type="predicted"/>
<evidence type="ECO:0000256" key="2">
    <source>
        <dbReference type="ARBA" id="ARBA00023125"/>
    </source>
</evidence>
<dbReference type="SUPFAM" id="SSF46689">
    <property type="entry name" value="Homeodomain-like"/>
    <property type="match status" value="2"/>
</dbReference>
<dbReference type="PANTHER" id="PTHR43280:SF28">
    <property type="entry name" value="HTH-TYPE TRANSCRIPTIONAL ACTIVATOR RHAS"/>
    <property type="match status" value="1"/>
</dbReference>
<dbReference type="InterPro" id="IPR037923">
    <property type="entry name" value="HTH-like"/>
</dbReference>
<dbReference type="Gene3D" id="1.10.10.60">
    <property type="entry name" value="Homeodomain-like"/>
    <property type="match status" value="2"/>
</dbReference>
<dbReference type="InterPro" id="IPR009057">
    <property type="entry name" value="Homeodomain-like_sf"/>
</dbReference>
<dbReference type="Pfam" id="PF12833">
    <property type="entry name" value="HTH_18"/>
    <property type="match status" value="1"/>
</dbReference>
<evidence type="ECO:0000313" key="5">
    <source>
        <dbReference type="EMBL" id="NOU85477.1"/>
    </source>
</evidence>
<dbReference type="EMBL" id="WHOC01000028">
    <property type="protein sequence ID" value="NOU85477.1"/>
    <property type="molecule type" value="Genomic_DNA"/>
</dbReference>
<organism evidence="5 6">
    <name type="scientific">Paenibacillus germinis</name>
    <dbReference type="NCBI Taxonomy" id="2654979"/>
    <lineage>
        <taxon>Bacteria</taxon>
        <taxon>Bacillati</taxon>
        <taxon>Bacillota</taxon>
        <taxon>Bacilli</taxon>
        <taxon>Bacillales</taxon>
        <taxon>Paenibacillaceae</taxon>
        <taxon>Paenibacillus</taxon>
    </lineage>
</organism>
<dbReference type="InterPro" id="IPR020449">
    <property type="entry name" value="Tscrpt_reg_AraC-type_HTH"/>
</dbReference>
<evidence type="ECO:0000256" key="1">
    <source>
        <dbReference type="ARBA" id="ARBA00023015"/>
    </source>
</evidence>
<evidence type="ECO:0000259" key="4">
    <source>
        <dbReference type="PROSITE" id="PS01124"/>
    </source>
</evidence>
<dbReference type="Proteomes" id="UP000658690">
    <property type="component" value="Unassembled WGS sequence"/>
</dbReference>
<sequence length="307" mass="35706">MSILALVEAKIFMETDKKNLLMHLSPNVRRAWNHRVPVMKMKPRIIFDYELLYLERGVLSVRIEETVYTLEPGDIVLFKPGKEHEFLGSAGESWMPHIHFDVLYYDNFEDVPINFKRKTECQEIETTWIRPDVLGHILNIPDVIRIKNHSEIHLSLIQLIHAYERSDTDFPILQKSLTLRILYLILKGLDPAASSPFILHQTALENTVTHIIENYGQPISLDDLSKIACLSVYHFSRLFKQKFGLSPHQFQMKYRFERAKELMIYSQLSLTSIAEKIGYSSVFAFSKAFKQSEGVSPRQFMQTYPGV</sequence>
<dbReference type="SUPFAM" id="SSF51215">
    <property type="entry name" value="Regulatory protein AraC"/>
    <property type="match status" value="1"/>
</dbReference>
<comment type="caution">
    <text evidence="5">The sequence shown here is derived from an EMBL/GenBank/DDBJ whole genome shotgun (WGS) entry which is preliminary data.</text>
</comment>
<evidence type="ECO:0000313" key="6">
    <source>
        <dbReference type="Proteomes" id="UP000658690"/>
    </source>
</evidence>
<keyword evidence="1" id="KW-0805">Transcription regulation</keyword>
<dbReference type="PROSITE" id="PS01124">
    <property type="entry name" value="HTH_ARAC_FAMILY_2"/>
    <property type="match status" value="1"/>
</dbReference>
<keyword evidence="3" id="KW-0804">Transcription</keyword>
<keyword evidence="6" id="KW-1185">Reference proteome</keyword>
<gene>
    <name evidence="5" type="ORF">GC102_06755</name>
</gene>
<reference evidence="5 6" key="1">
    <citation type="submission" date="2019-10" db="EMBL/GenBank/DDBJ databases">
        <title>Description of Paenibacillus choica sp. nov.</title>
        <authorList>
            <person name="Carlier A."/>
            <person name="Qi S."/>
        </authorList>
    </citation>
    <scope>NUCLEOTIDE SEQUENCE [LARGE SCALE GENOMIC DNA]</scope>
    <source>
        <strain evidence="5 6">LMG 31460</strain>
    </source>
</reference>
<name>A0ABX1YWZ4_9BACL</name>
<dbReference type="Gene3D" id="2.60.120.10">
    <property type="entry name" value="Jelly Rolls"/>
    <property type="match status" value="1"/>
</dbReference>
<dbReference type="InterPro" id="IPR003313">
    <property type="entry name" value="AraC-bd"/>
</dbReference>
<dbReference type="PANTHER" id="PTHR43280">
    <property type="entry name" value="ARAC-FAMILY TRANSCRIPTIONAL REGULATOR"/>
    <property type="match status" value="1"/>
</dbReference>
<dbReference type="InterPro" id="IPR014710">
    <property type="entry name" value="RmlC-like_jellyroll"/>
</dbReference>
<evidence type="ECO:0000256" key="3">
    <source>
        <dbReference type="ARBA" id="ARBA00023163"/>
    </source>
</evidence>
<dbReference type="SMART" id="SM00342">
    <property type="entry name" value="HTH_ARAC"/>
    <property type="match status" value="1"/>
</dbReference>
<dbReference type="Pfam" id="PF02311">
    <property type="entry name" value="AraC_binding"/>
    <property type="match status" value="1"/>
</dbReference>
<keyword evidence="2" id="KW-0238">DNA-binding</keyword>
<feature type="domain" description="HTH araC/xylS-type" evidence="4">
    <location>
        <begin position="205"/>
        <end position="303"/>
    </location>
</feature>